<proteinExistence type="predicted"/>
<organism evidence="1 2">
    <name type="scientific">Colletotrichum chrysophilum</name>
    <dbReference type="NCBI Taxonomy" id="1836956"/>
    <lineage>
        <taxon>Eukaryota</taxon>
        <taxon>Fungi</taxon>
        <taxon>Dikarya</taxon>
        <taxon>Ascomycota</taxon>
        <taxon>Pezizomycotina</taxon>
        <taxon>Sordariomycetes</taxon>
        <taxon>Hypocreomycetidae</taxon>
        <taxon>Glomerellales</taxon>
        <taxon>Glomerellaceae</taxon>
        <taxon>Colletotrichum</taxon>
        <taxon>Colletotrichum gloeosporioides species complex</taxon>
    </lineage>
</organism>
<name>A0AAD9EJA4_9PEZI</name>
<evidence type="ECO:0000313" key="1">
    <source>
        <dbReference type="EMBL" id="KAK1850413.1"/>
    </source>
</evidence>
<keyword evidence="2" id="KW-1185">Reference proteome</keyword>
<gene>
    <name evidence="1" type="ORF">CCHR01_06960</name>
</gene>
<dbReference type="AlphaFoldDB" id="A0AAD9EJA4"/>
<dbReference type="EMBL" id="JAQOWY010000120">
    <property type="protein sequence ID" value="KAK1850413.1"/>
    <property type="molecule type" value="Genomic_DNA"/>
</dbReference>
<accession>A0AAD9EJA4</accession>
<reference evidence="1" key="1">
    <citation type="submission" date="2023-01" db="EMBL/GenBank/DDBJ databases">
        <title>Colletotrichum chrysophilum M932 genome sequence.</title>
        <authorList>
            <person name="Baroncelli R."/>
        </authorList>
    </citation>
    <scope>NUCLEOTIDE SEQUENCE</scope>
    <source>
        <strain evidence="1">M932</strain>
    </source>
</reference>
<comment type="caution">
    <text evidence="1">The sequence shown here is derived from an EMBL/GenBank/DDBJ whole genome shotgun (WGS) entry which is preliminary data.</text>
</comment>
<evidence type="ECO:0000313" key="2">
    <source>
        <dbReference type="Proteomes" id="UP001243330"/>
    </source>
</evidence>
<protein>
    <submittedName>
        <fullName evidence="1">Uncharacterized protein</fullName>
    </submittedName>
</protein>
<dbReference type="Proteomes" id="UP001243330">
    <property type="component" value="Unassembled WGS sequence"/>
</dbReference>
<sequence>MSRDAKGLVTILSRDITMSRDAKGLSVSAQLHSGDCPARVSSFAHRQSTPASTADIDNRTIRQAPSGGYRALPRFACNYRVQRTALPNRAPDIDPPAPRPSGILFGEGPFFLAIEDSTLASLPTVLPPRRSPALWGRAVSSILTSPILPSFQQKAVSSPGAGSLQGEGGAASGRSSSWFTKAKLLLGGPSGHFALGTPVLISIALGEESSLMVPLEMPPHRV</sequence>